<dbReference type="PANTHER" id="PTHR37309:SF1">
    <property type="entry name" value="SLR0284 PROTEIN"/>
    <property type="match status" value="1"/>
</dbReference>
<protein>
    <submittedName>
        <fullName evidence="2">Phage holin family protein</fullName>
    </submittedName>
</protein>
<feature type="transmembrane region" description="Helical" evidence="1">
    <location>
        <begin position="59"/>
        <end position="79"/>
    </location>
</feature>
<dbReference type="InterPro" id="IPR007165">
    <property type="entry name" value="Phage_holin_4_2"/>
</dbReference>
<dbReference type="AlphaFoldDB" id="A0A928VUA6"/>
<dbReference type="PANTHER" id="PTHR37309">
    <property type="entry name" value="SLR0284 PROTEIN"/>
    <property type="match status" value="1"/>
</dbReference>
<sequence>MIGYFLTWLATALSLLVVDIIVPGVSINTFSAALLAAVAIGLVNSFVKPVISTLSLPINILSLGLFSLVVNGLCLWLASVFVPGFAVRGILGIILGPVILSAVNTFLSNYLVERSIALNLTGSSELSKE</sequence>
<proteinExistence type="predicted"/>
<evidence type="ECO:0000313" key="3">
    <source>
        <dbReference type="Proteomes" id="UP000621799"/>
    </source>
</evidence>
<dbReference type="Pfam" id="PF04020">
    <property type="entry name" value="Phage_holin_4_2"/>
    <property type="match status" value="1"/>
</dbReference>
<name>A0A928VUA6_9CYAN</name>
<keyword evidence="1" id="KW-0472">Membrane</keyword>
<dbReference type="RefSeq" id="WP_264319829.1">
    <property type="nucleotide sequence ID" value="NZ_JADEXN010000017.1"/>
</dbReference>
<comment type="caution">
    <text evidence="2">The sequence shown here is derived from an EMBL/GenBank/DDBJ whole genome shotgun (WGS) entry which is preliminary data.</text>
</comment>
<keyword evidence="1" id="KW-0812">Transmembrane</keyword>
<feature type="transmembrane region" description="Helical" evidence="1">
    <location>
        <begin position="85"/>
        <end position="107"/>
    </location>
</feature>
<accession>A0A928VUA6</accession>
<feature type="transmembrane region" description="Helical" evidence="1">
    <location>
        <begin position="30"/>
        <end position="47"/>
    </location>
</feature>
<dbReference type="EMBL" id="JADEXN010000017">
    <property type="protein sequence ID" value="MBE9039569.1"/>
    <property type="molecule type" value="Genomic_DNA"/>
</dbReference>
<keyword evidence="1" id="KW-1133">Transmembrane helix</keyword>
<evidence type="ECO:0000313" key="2">
    <source>
        <dbReference type="EMBL" id="MBE9039569.1"/>
    </source>
</evidence>
<organism evidence="2 3">
    <name type="scientific">Zarconia navalis LEGE 11467</name>
    <dbReference type="NCBI Taxonomy" id="1828826"/>
    <lineage>
        <taxon>Bacteria</taxon>
        <taxon>Bacillati</taxon>
        <taxon>Cyanobacteriota</taxon>
        <taxon>Cyanophyceae</taxon>
        <taxon>Oscillatoriophycideae</taxon>
        <taxon>Oscillatoriales</taxon>
        <taxon>Oscillatoriales incertae sedis</taxon>
        <taxon>Zarconia</taxon>
        <taxon>Zarconia navalis</taxon>
    </lineage>
</organism>
<reference evidence="2" key="1">
    <citation type="submission" date="2020-10" db="EMBL/GenBank/DDBJ databases">
        <authorList>
            <person name="Castelo-Branco R."/>
            <person name="Eusebio N."/>
            <person name="Adriana R."/>
            <person name="Vieira A."/>
            <person name="Brugerolle De Fraissinette N."/>
            <person name="Rezende De Castro R."/>
            <person name="Schneider M.P."/>
            <person name="Vasconcelos V."/>
            <person name="Leao P.N."/>
        </authorList>
    </citation>
    <scope>NUCLEOTIDE SEQUENCE</scope>
    <source>
        <strain evidence="2">LEGE 11467</strain>
    </source>
</reference>
<gene>
    <name evidence="2" type="ORF">IQ235_02000</name>
</gene>
<evidence type="ECO:0000256" key="1">
    <source>
        <dbReference type="SAM" id="Phobius"/>
    </source>
</evidence>
<keyword evidence="3" id="KW-1185">Reference proteome</keyword>
<dbReference type="Proteomes" id="UP000621799">
    <property type="component" value="Unassembled WGS sequence"/>
</dbReference>